<feature type="DNA-binding region" description="H-T-H motif" evidence="2">
    <location>
        <begin position="42"/>
        <end position="61"/>
    </location>
</feature>
<reference evidence="4 5" key="1">
    <citation type="submission" date="2020-10" db="EMBL/GenBank/DDBJ databases">
        <title>Phylogeny of dyella-like bacteria.</title>
        <authorList>
            <person name="Fu J."/>
        </authorList>
    </citation>
    <scope>NUCLEOTIDE SEQUENCE [LARGE SCALE GENOMIC DNA]</scope>
    <source>
        <strain evidence="4 5">JP1</strain>
    </source>
</reference>
<feature type="domain" description="HTH tetR-type" evidence="3">
    <location>
        <begin position="19"/>
        <end position="79"/>
    </location>
</feature>
<keyword evidence="5" id="KW-1185">Reference proteome</keyword>
<dbReference type="Gene3D" id="1.10.357.10">
    <property type="entry name" value="Tetracycline Repressor, domain 2"/>
    <property type="match status" value="1"/>
</dbReference>
<dbReference type="InterPro" id="IPR050109">
    <property type="entry name" value="HTH-type_TetR-like_transc_reg"/>
</dbReference>
<evidence type="ECO:0000256" key="1">
    <source>
        <dbReference type="ARBA" id="ARBA00023125"/>
    </source>
</evidence>
<dbReference type="EMBL" id="JADIKJ010000016">
    <property type="protein sequence ID" value="MFK2901596.1"/>
    <property type="molecule type" value="Genomic_DNA"/>
</dbReference>
<accession>A0ABW8JN12</accession>
<sequence>MSQTKRPRRPSAGGYARGDETRQRIIAAALELFGEHGFAGASTRDIAAAAGVNAPALQYYFQSKEGLYQACAEYITHELKARFAPAMRYASAALKKADSDTETLIEAFIGIQAAMVDSMLTPSHASKGQLIGRELAGEAPDVASKLLRKHLRQPLNRVTLGLLARISGLAPDDPVTRIRLLTLKGQILSFHYPPGACLEVLGWREIDATKGALIKDVILAQTRTLLHSWVAVPAAGGGRKLQSATRSV</sequence>
<evidence type="ECO:0000313" key="5">
    <source>
        <dbReference type="Proteomes" id="UP001620461"/>
    </source>
</evidence>
<dbReference type="InterPro" id="IPR009057">
    <property type="entry name" value="Homeodomain-like_sf"/>
</dbReference>
<evidence type="ECO:0000313" key="4">
    <source>
        <dbReference type="EMBL" id="MFK2901596.1"/>
    </source>
</evidence>
<dbReference type="PROSITE" id="PS50977">
    <property type="entry name" value="HTH_TETR_2"/>
    <property type="match status" value="1"/>
</dbReference>
<dbReference type="PRINTS" id="PR00455">
    <property type="entry name" value="HTHTETR"/>
</dbReference>
<name>A0ABW8JN12_9GAMM</name>
<evidence type="ECO:0000259" key="3">
    <source>
        <dbReference type="PROSITE" id="PS50977"/>
    </source>
</evidence>
<proteinExistence type="predicted"/>
<organism evidence="4 5">
    <name type="scientific">Dyella jejuensis</name>
    <dbReference type="NCBI Taxonomy" id="1432009"/>
    <lineage>
        <taxon>Bacteria</taxon>
        <taxon>Pseudomonadati</taxon>
        <taxon>Pseudomonadota</taxon>
        <taxon>Gammaproteobacteria</taxon>
        <taxon>Lysobacterales</taxon>
        <taxon>Rhodanobacteraceae</taxon>
        <taxon>Dyella</taxon>
    </lineage>
</organism>
<dbReference type="InterPro" id="IPR036271">
    <property type="entry name" value="Tet_transcr_reg_TetR-rel_C_sf"/>
</dbReference>
<dbReference type="SUPFAM" id="SSF46689">
    <property type="entry name" value="Homeodomain-like"/>
    <property type="match status" value="1"/>
</dbReference>
<dbReference type="Proteomes" id="UP001620461">
    <property type="component" value="Unassembled WGS sequence"/>
</dbReference>
<evidence type="ECO:0000256" key="2">
    <source>
        <dbReference type="PROSITE-ProRule" id="PRU00335"/>
    </source>
</evidence>
<dbReference type="InterPro" id="IPR001647">
    <property type="entry name" value="HTH_TetR"/>
</dbReference>
<dbReference type="Pfam" id="PF09209">
    <property type="entry name" value="CecR_C"/>
    <property type="match status" value="1"/>
</dbReference>
<dbReference type="InterPro" id="IPR015292">
    <property type="entry name" value="Tscrpt_reg_YbiH_C"/>
</dbReference>
<keyword evidence="1 2" id="KW-0238">DNA-binding</keyword>
<dbReference type="SUPFAM" id="SSF48498">
    <property type="entry name" value="Tetracyclin repressor-like, C-terminal domain"/>
    <property type="match status" value="1"/>
</dbReference>
<dbReference type="RefSeq" id="WP_404548402.1">
    <property type="nucleotide sequence ID" value="NZ_JADIKJ010000016.1"/>
</dbReference>
<dbReference type="Gene3D" id="1.10.10.60">
    <property type="entry name" value="Homeodomain-like"/>
    <property type="match status" value="1"/>
</dbReference>
<comment type="caution">
    <text evidence="4">The sequence shown here is derived from an EMBL/GenBank/DDBJ whole genome shotgun (WGS) entry which is preliminary data.</text>
</comment>
<dbReference type="Pfam" id="PF00440">
    <property type="entry name" value="TetR_N"/>
    <property type="match status" value="1"/>
</dbReference>
<dbReference type="PANTHER" id="PTHR30055">
    <property type="entry name" value="HTH-TYPE TRANSCRIPTIONAL REGULATOR RUTR"/>
    <property type="match status" value="1"/>
</dbReference>
<dbReference type="PANTHER" id="PTHR30055:SF146">
    <property type="entry name" value="HTH-TYPE TRANSCRIPTIONAL DUAL REGULATOR CECR"/>
    <property type="match status" value="1"/>
</dbReference>
<protein>
    <submittedName>
        <fullName evidence="4">CerR family C-terminal domain-containing protein</fullName>
    </submittedName>
</protein>
<gene>
    <name evidence="4" type="ORF">ISP15_14735</name>
</gene>